<sequence>MCVSGSLRCSPMCDVIAVRLAIKGGAYQLGFRILVLHQFFFRCKKNG</sequence>
<dbReference type="AlphaFoldDB" id="A0A0E9XV45"/>
<evidence type="ECO:0000313" key="1">
    <source>
        <dbReference type="EMBL" id="JAI06535.1"/>
    </source>
</evidence>
<name>A0A0E9XV45_ANGAN</name>
<reference evidence="1" key="1">
    <citation type="submission" date="2014-11" db="EMBL/GenBank/DDBJ databases">
        <authorList>
            <person name="Amaro Gonzalez C."/>
        </authorList>
    </citation>
    <scope>NUCLEOTIDE SEQUENCE</scope>
</reference>
<dbReference type="EMBL" id="GBXM01002043">
    <property type="protein sequence ID" value="JAI06535.1"/>
    <property type="molecule type" value="Transcribed_RNA"/>
</dbReference>
<organism evidence="1">
    <name type="scientific">Anguilla anguilla</name>
    <name type="common">European freshwater eel</name>
    <name type="synonym">Muraena anguilla</name>
    <dbReference type="NCBI Taxonomy" id="7936"/>
    <lineage>
        <taxon>Eukaryota</taxon>
        <taxon>Metazoa</taxon>
        <taxon>Chordata</taxon>
        <taxon>Craniata</taxon>
        <taxon>Vertebrata</taxon>
        <taxon>Euteleostomi</taxon>
        <taxon>Actinopterygii</taxon>
        <taxon>Neopterygii</taxon>
        <taxon>Teleostei</taxon>
        <taxon>Anguilliformes</taxon>
        <taxon>Anguillidae</taxon>
        <taxon>Anguilla</taxon>
    </lineage>
</organism>
<accession>A0A0E9XV45</accession>
<proteinExistence type="predicted"/>
<reference evidence="1" key="2">
    <citation type="journal article" date="2015" name="Fish Shellfish Immunol.">
        <title>Early steps in the European eel (Anguilla anguilla)-Vibrio vulnificus interaction in the gills: Role of the RtxA13 toxin.</title>
        <authorList>
            <person name="Callol A."/>
            <person name="Pajuelo D."/>
            <person name="Ebbesson L."/>
            <person name="Teles M."/>
            <person name="MacKenzie S."/>
            <person name="Amaro C."/>
        </authorList>
    </citation>
    <scope>NUCLEOTIDE SEQUENCE</scope>
</reference>
<protein>
    <submittedName>
        <fullName evidence="1">Uncharacterized protein</fullName>
    </submittedName>
</protein>